<dbReference type="EMBL" id="JAGKHQ010000001">
    <property type="protein sequence ID" value="KAG7524055.1"/>
    <property type="molecule type" value="Genomic_DNA"/>
</dbReference>
<keyword evidence="7" id="KW-0999">Mitochondrion inner membrane</keyword>
<comment type="function">
    <text evidence="7">Component of the MICOS complex, a large protein complex of the mitochondrial inner membrane that plays crucial roles in the maintenance of crista junctions, inner membrane architecture, and formation of contact sites to the outer membrane.</text>
</comment>
<evidence type="ECO:0000256" key="3">
    <source>
        <dbReference type="ARBA" id="ARBA00022692"/>
    </source>
</evidence>
<dbReference type="Pfam" id="PF09769">
    <property type="entry name" value="ApoO"/>
    <property type="match status" value="1"/>
</dbReference>
<dbReference type="GO" id="GO:0061617">
    <property type="term" value="C:MICOS complex"/>
    <property type="evidence" value="ECO:0007669"/>
    <property type="project" value="UniProtKB-UniRule"/>
</dbReference>
<keyword evidence="5 7" id="KW-0496">Mitochondrion</keyword>
<evidence type="ECO:0000256" key="1">
    <source>
        <dbReference type="ARBA" id="ARBA00004325"/>
    </source>
</evidence>
<dbReference type="InterPro" id="IPR033182">
    <property type="entry name" value="MIC26/MIC27_animal"/>
</dbReference>
<comment type="subcellular location">
    <subcellularLocation>
        <location evidence="7">Mitochondrion inner membrane</location>
    </subcellularLocation>
    <subcellularLocation>
        <location evidence="1">Mitochondrion membrane</location>
    </subcellularLocation>
</comment>
<organism evidence="8 9">
    <name type="scientific">Solea senegalensis</name>
    <name type="common">Senegalese sole</name>
    <dbReference type="NCBI Taxonomy" id="28829"/>
    <lineage>
        <taxon>Eukaryota</taxon>
        <taxon>Metazoa</taxon>
        <taxon>Chordata</taxon>
        <taxon>Craniata</taxon>
        <taxon>Vertebrata</taxon>
        <taxon>Euteleostomi</taxon>
        <taxon>Actinopterygii</taxon>
        <taxon>Neopterygii</taxon>
        <taxon>Teleostei</taxon>
        <taxon>Neoteleostei</taxon>
        <taxon>Acanthomorphata</taxon>
        <taxon>Carangaria</taxon>
        <taxon>Pleuronectiformes</taxon>
        <taxon>Pleuronectoidei</taxon>
        <taxon>Soleidae</taxon>
        <taxon>Solea</taxon>
    </lineage>
</organism>
<dbReference type="Proteomes" id="UP000693946">
    <property type="component" value="Linkage Group LG1"/>
</dbReference>
<reference evidence="8 9" key="1">
    <citation type="journal article" date="2021" name="Sci. Rep.">
        <title>Chromosome anchoring in Senegalese sole (Solea senegalensis) reveals sex-associated markers and genome rearrangements in flatfish.</title>
        <authorList>
            <person name="Guerrero-Cozar I."/>
            <person name="Gomez-Garrido J."/>
            <person name="Berbel C."/>
            <person name="Martinez-Blanch J.F."/>
            <person name="Alioto T."/>
            <person name="Claros M.G."/>
            <person name="Gagnaire P.A."/>
            <person name="Manchado M."/>
        </authorList>
    </citation>
    <scope>NUCLEOTIDE SEQUENCE [LARGE SCALE GENOMIC DNA]</scope>
    <source>
        <strain evidence="8">Sse05_10M</strain>
    </source>
</reference>
<comment type="subunit">
    <text evidence="7">Component of the mitochondrial contact site and cristae organizing system (MICOS) complex.</text>
</comment>
<proteinExistence type="inferred from homology"/>
<keyword evidence="4" id="KW-1133">Transmembrane helix</keyword>
<keyword evidence="3" id="KW-0812">Transmembrane</keyword>
<evidence type="ECO:0000256" key="5">
    <source>
        <dbReference type="ARBA" id="ARBA00023128"/>
    </source>
</evidence>
<keyword evidence="9" id="KW-1185">Reference proteome</keyword>
<evidence type="ECO:0000313" key="8">
    <source>
        <dbReference type="EMBL" id="KAG7524055.1"/>
    </source>
</evidence>
<evidence type="ECO:0000256" key="2">
    <source>
        <dbReference type="ARBA" id="ARBA00010904"/>
    </source>
</evidence>
<dbReference type="GO" id="GO:0042407">
    <property type="term" value="P:cristae formation"/>
    <property type="evidence" value="ECO:0007669"/>
    <property type="project" value="InterPro"/>
</dbReference>
<evidence type="ECO:0000256" key="7">
    <source>
        <dbReference type="RuleBase" id="RU363021"/>
    </source>
</evidence>
<comment type="caution">
    <text evidence="8">The sequence shown here is derived from an EMBL/GenBank/DDBJ whole genome shotgun (WGS) entry which is preliminary data.</text>
</comment>
<evidence type="ECO:0000256" key="4">
    <source>
        <dbReference type="ARBA" id="ARBA00022989"/>
    </source>
</evidence>
<comment type="similarity">
    <text evidence="2">Belongs to the apolipoprotein O/MICOS complex subunit Mic27 family.</text>
</comment>
<accession>A0AAV6T3L5</accession>
<dbReference type="AlphaFoldDB" id="A0AAV6T3L5"/>
<name>A0AAV6T3L5_SOLSE</name>
<keyword evidence="6" id="KW-0472">Membrane</keyword>
<protein>
    <recommendedName>
        <fullName evidence="7">MICOS complex subunit</fullName>
    </recommendedName>
</protein>
<evidence type="ECO:0000256" key="6">
    <source>
        <dbReference type="ARBA" id="ARBA00023136"/>
    </source>
</evidence>
<dbReference type="InterPro" id="IPR019166">
    <property type="entry name" value="MIC26/MIC27"/>
</dbReference>
<dbReference type="PANTHER" id="PTHR14564">
    <property type="entry name" value="MICOS COMPLEX SUBUNIT MIC26 / MIC27 FAMILY MEMBER"/>
    <property type="match status" value="1"/>
</dbReference>
<sequence length="204" mass="21974">MLKVTAGTSVMSGRTFLSPFTVFAAAAAGDGERGASVPLLQLEDLSLYAAAPRESSPASVEPEAGELEQSVATLRKLVEPYTAWCQDTYNTIEPRVQSVLQRGYDTYAYLQNPPKDFYPRAGVIGFTGVLGLLLARRSRAKRLIYPAGLMSVSASLYYPEKAAAIVKTAGDSVYERAVHSYAAVEKMLNPQSKGEKVTGSETKP</sequence>
<gene>
    <name evidence="8" type="ORF">JOB18_006364</name>
</gene>
<evidence type="ECO:0000313" key="9">
    <source>
        <dbReference type="Proteomes" id="UP000693946"/>
    </source>
</evidence>